<dbReference type="EMBL" id="FXTB01000001">
    <property type="protein sequence ID" value="SMO42387.1"/>
    <property type="molecule type" value="Genomic_DNA"/>
</dbReference>
<reference evidence="2 3" key="1">
    <citation type="submission" date="2017-05" db="EMBL/GenBank/DDBJ databases">
        <authorList>
            <person name="Varghese N."/>
            <person name="Submissions S."/>
        </authorList>
    </citation>
    <scope>NUCLEOTIDE SEQUENCE [LARGE SCALE GENOMIC DNA]</scope>
    <source>
        <strain evidence="2 3">DSM 27040</strain>
    </source>
</reference>
<accession>A0A521B5K5</accession>
<dbReference type="RefSeq" id="WP_142532066.1">
    <property type="nucleotide sequence ID" value="NZ_FXTB01000001.1"/>
</dbReference>
<gene>
    <name evidence="2" type="ORF">SAMN06265379_101729</name>
</gene>
<dbReference type="AlphaFoldDB" id="A0A521B5K5"/>
<evidence type="ECO:0000313" key="2">
    <source>
        <dbReference type="EMBL" id="SMO42387.1"/>
    </source>
</evidence>
<sequence>MSEKNLTVTSNKTGQLFDAKGQLLSPPSQWSFLPAGDAGVTRKVTANGKYWRVVFKKGRRIMSKGVWAPTQVIEMAKKEMEATRSTDDYLKKKEYNAKRRKKQQQAYEIEFCAEVEKFLNFHSDYAPVARAMAILVTRHAVPVGSGTVARTAMIPVHERAARAVIAWMRHQTTAYDHMKIARIKGERREVRRMLAQESTRLMNNYRRGLPIPFTCPLKKALDKIISP</sequence>
<name>A0A521B5K5_SACCC</name>
<dbReference type="Pfam" id="PF10056">
    <property type="entry name" value="DUF2293"/>
    <property type="match status" value="1"/>
</dbReference>
<dbReference type="OrthoDB" id="258268at2"/>
<keyword evidence="3" id="KW-1185">Reference proteome</keyword>
<proteinExistence type="predicted"/>
<evidence type="ECO:0000313" key="3">
    <source>
        <dbReference type="Proteomes" id="UP000319040"/>
    </source>
</evidence>
<dbReference type="InterPro" id="IPR018744">
    <property type="entry name" value="DUF2293"/>
</dbReference>
<evidence type="ECO:0000259" key="1">
    <source>
        <dbReference type="Pfam" id="PF10056"/>
    </source>
</evidence>
<organism evidence="2 3">
    <name type="scientific">Saccharicrinis carchari</name>
    <dbReference type="NCBI Taxonomy" id="1168039"/>
    <lineage>
        <taxon>Bacteria</taxon>
        <taxon>Pseudomonadati</taxon>
        <taxon>Bacteroidota</taxon>
        <taxon>Bacteroidia</taxon>
        <taxon>Marinilabiliales</taxon>
        <taxon>Marinilabiliaceae</taxon>
        <taxon>Saccharicrinis</taxon>
    </lineage>
</organism>
<protein>
    <submittedName>
        <fullName evidence="2">Uncharacterized conserved protein</fullName>
    </submittedName>
</protein>
<dbReference type="Proteomes" id="UP000319040">
    <property type="component" value="Unassembled WGS sequence"/>
</dbReference>
<feature type="domain" description="DUF2293" evidence="1">
    <location>
        <begin position="122"/>
        <end position="206"/>
    </location>
</feature>